<name>A0A4P9WLF2_9FUNG</name>
<sequence>MSSLPIFYICKVVKLVNLDSDNHKILSEVFEVEDGSAEDAGEDIQRVYMFRQEYHFCKVLKTLEKLDHTGKVIAQQHTGAYMWIVSLMYMLNNSAGQCGSIILKPSFHKEEGSSPNSRASIAAHQPFTTNSSQRCLSRPASAFANVPGLGMSSMAERTIKTTKLSEASKQKLQASRFRVVSDSGHVKSIQAQVGPDSAPLGNSALKFEDIANKLFAETALLLGHGSASTPPAPYAIQAMDITYSGREVSSKCDNTAPSKASHQEHPILEPVTSQNGFLLTVAQQVPFSPPTNREALAAHLELLNHGRKEASLVVCDNSHQKKPHNYGRGREERKVVHCYHPSAQEWRGGFNIRVEDGEHKVFGKPTAIGLGTWTGSFLKMPKQMFGIELLLRIEPYPSLIRKLGEESLEKASASGRAMWSCLLYLGTYRSGTA</sequence>
<evidence type="ECO:0000313" key="2">
    <source>
        <dbReference type="Proteomes" id="UP000269721"/>
    </source>
</evidence>
<protein>
    <submittedName>
        <fullName evidence="1">Uncharacterized protein</fullName>
    </submittedName>
</protein>
<accession>A0A4P9WLF2</accession>
<keyword evidence="2" id="KW-1185">Reference proteome</keyword>
<gene>
    <name evidence="1" type="ORF">BDK51DRAFT_25468</name>
</gene>
<evidence type="ECO:0000313" key="1">
    <source>
        <dbReference type="EMBL" id="RKO93242.1"/>
    </source>
</evidence>
<dbReference type="EMBL" id="KZ994318">
    <property type="protein sequence ID" value="RKO93242.1"/>
    <property type="molecule type" value="Genomic_DNA"/>
</dbReference>
<proteinExistence type="predicted"/>
<organism evidence="1 2">
    <name type="scientific">Blyttiomyces helicus</name>
    <dbReference type="NCBI Taxonomy" id="388810"/>
    <lineage>
        <taxon>Eukaryota</taxon>
        <taxon>Fungi</taxon>
        <taxon>Fungi incertae sedis</taxon>
        <taxon>Chytridiomycota</taxon>
        <taxon>Chytridiomycota incertae sedis</taxon>
        <taxon>Chytridiomycetes</taxon>
        <taxon>Chytridiomycetes incertae sedis</taxon>
        <taxon>Blyttiomyces</taxon>
    </lineage>
</organism>
<dbReference type="AlphaFoldDB" id="A0A4P9WLF2"/>
<dbReference type="Proteomes" id="UP000269721">
    <property type="component" value="Unassembled WGS sequence"/>
</dbReference>
<reference evidence="2" key="1">
    <citation type="journal article" date="2018" name="Nat. Microbiol.">
        <title>Leveraging single-cell genomics to expand the fungal tree of life.</title>
        <authorList>
            <person name="Ahrendt S.R."/>
            <person name="Quandt C.A."/>
            <person name="Ciobanu D."/>
            <person name="Clum A."/>
            <person name="Salamov A."/>
            <person name="Andreopoulos B."/>
            <person name="Cheng J.F."/>
            <person name="Woyke T."/>
            <person name="Pelin A."/>
            <person name="Henrissat B."/>
            <person name="Reynolds N.K."/>
            <person name="Benny G.L."/>
            <person name="Smith M.E."/>
            <person name="James T.Y."/>
            <person name="Grigoriev I.V."/>
        </authorList>
    </citation>
    <scope>NUCLEOTIDE SEQUENCE [LARGE SCALE GENOMIC DNA]</scope>
</reference>